<dbReference type="STRING" id="659014.SAMN04487996_104406"/>
<evidence type="ECO:0000313" key="3">
    <source>
        <dbReference type="Proteomes" id="UP000198748"/>
    </source>
</evidence>
<sequence>MAWYHTYFKGLPQRAWKLNQDEEYTDYEVDFLRDVLEITADSRVLDVLSGYGRHAIPIAEQGTALTCIDISQEYCEELQTVSSQQQLPVEVICADILNYQLPEASFDAVYCFGNSFSFFPRAEMQQFINQIANALKPGAHAAIHTENLAESILPNFQARNWMPVQDDIIYLAENEYRAEGGYIEAEQTFISGPEKVTHSVRQHIYTLGELTYMFELAGLLVVGTFGNLEADPFQLGDEQLYLVAKKQ</sequence>
<dbReference type="GO" id="GO:0008168">
    <property type="term" value="F:methyltransferase activity"/>
    <property type="evidence" value="ECO:0007669"/>
    <property type="project" value="UniProtKB-KW"/>
</dbReference>
<gene>
    <name evidence="2" type="ORF">SAMN04487996_104406</name>
</gene>
<dbReference type="InterPro" id="IPR029063">
    <property type="entry name" value="SAM-dependent_MTases_sf"/>
</dbReference>
<dbReference type="AlphaFoldDB" id="A0A1G7C5F7"/>
<dbReference type="Proteomes" id="UP000198748">
    <property type="component" value="Unassembled WGS sequence"/>
</dbReference>
<protein>
    <submittedName>
        <fullName evidence="2">Methyltransferase domain-containing protein</fullName>
    </submittedName>
</protein>
<evidence type="ECO:0000313" key="2">
    <source>
        <dbReference type="EMBL" id="SDE34551.1"/>
    </source>
</evidence>
<dbReference type="CDD" id="cd02440">
    <property type="entry name" value="AdoMet_MTases"/>
    <property type="match status" value="1"/>
</dbReference>
<dbReference type="EMBL" id="FNAN01000004">
    <property type="protein sequence ID" value="SDE34551.1"/>
    <property type="molecule type" value="Genomic_DNA"/>
</dbReference>
<dbReference type="Pfam" id="PF13649">
    <property type="entry name" value="Methyltransf_25"/>
    <property type="match status" value="1"/>
</dbReference>
<dbReference type="Gene3D" id="3.40.50.150">
    <property type="entry name" value="Vaccinia Virus protein VP39"/>
    <property type="match status" value="1"/>
</dbReference>
<evidence type="ECO:0000259" key="1">
    <source>
        <dbReference type="Pfam" id="PF13649"/>
    </source>
</evidence>
<proteinExistence type="predicted"/>
<feature type="domain" description="Methyltransferase" evidence="1">
    <location>
        <begin position="44"/>
        <end position="138"/>
    </location>
</feature>
<organism evidence="2 3">
    <name type="scientific">Dyadobacter soli</name>
    <dbReference type="NCBI Taxonomy" id="659014"/>
    <lineage>
        <taxon>Bacteria</taxon>
        <taxon>Pseudomonadati</taxon>
        <taxon>Bacteroidota</taxon>
        <taxon>Cytophagia</taxon>
        <taxon>Cytophagales</taxon>
        <taxon>Spirosomataceae</taxon>
        <taxon>Dyadobacter</taxon>
    </lineage>
</organism>
<dbReference type="SUPFAM" id="SSF53335">
    <property type="entry name" value="S-adenosyl-L-methionine-dependent methyltransferases"/>
    <property type="match status" value="1"/>
</dbReference>
<keyword evidence="2" id="KW-0489">Methyltransferase</keyword>
<dbReference type="OrthoDB" id="9811589at2"/>
<name>A0A1G7C5F7_9BACT</name>
<keyword evidence="3" id="KW-1185">Reference proteome</keyword>
<reference evidence="3" key="1">
    <citation type="submission" date="2016-10" db="EMBL/GenBank/DDBJ databases">
        <authorList>
            <person name="Varghese N."/>
            <person name="Submissions S."/>
        </authorList>
    </citation>
    <scope>NUCLEOTIDE SEQUENCE [LARGE SCALE GENOMIC DNA]</scope>
    <source>
        <strain evidence="3">DSM 25329</strain>
    </source>
</reference>
<keyword evidence="2" id="KW-0808">Transferase</keyword>
<dbReference type="Gene3D" id="2.20.25.110">
    <property type="entry name" value="S-adenosyl-L-methionine-dependent methyltransferases"/>
    <property type="match status" value="1"/>
</dbReference>
<dbReference type="RefSeq" id="WP_090148446.1">
    <property type="nucleotide sequence ID" value="NZ_FNAN01000004.1"/>
</dbReference>
<accession>A0A1G7C5F7</accession>
<dbReference type="InterPro" id="IPR041698">
    <property type="entry name" value="Methyltransf_25"/>
</dbReference>
<dbReference type="GO" id="GO:0032259">
    <property type="term" value="P:methylation"/>
    <property type="evidence" value="ECO:0007669"/>
    <property type="project" value="UniProtKB-KW"/>
</dbReference>